<keyword evidence="2" id="KW-1185">Reference proteome</keyword>
<accession>A0ABY4LY41</accession>
<dbReference type="RefSeq" id="WP_248729947.1">
    <property type="nucleotide sequence ID" value="NZ_CP096829.1"/>
</dbReference>
<dbReference type="InterPro" id="IPR025624">
    <property type="entry name" value="PcfK"/>
</dbReference>
<gene>
    <name evidence="1" type="ORF">M0M44_11830</name>
</gene>
<name>A0ABY4LY41_9FLAO</name>
<dbReference type="Pfam" id="PF14058">
    <property type="entry name" value="PcfK"/>
    <property type="match status" value="1"/>
</dbReference>
<reference evidence="1 2" key="1">
    <citation type="submission" date="2022-04" db="EMBL/GenBank/DDBJ databases">
        <authorList>
            <person name="Ra J.-S."/>
            <person name="Kim S.-B."/>
        </authorList>
    </citation>
    <scope>NUCLEOTIDE SEQUENCE [LARGE SCALE GENOMIC DNA]</scope>
    <source>
        <strain evidence="1 2">MMS21-Er5</strain>
    </source>
</reference>
<organism evidence="1 2">
    <name type="scientific">Flavobacterium humidisoli</name>
    <dbReference type="NCBI Taxonomy" id="2937442"/>
    <lineage>
        <taxon>Bacteria</taxon>
        <taxon>Pseudomonadati</taxon>
        <taxon>Bacteroidota</taxon>
        <taxon>Flavobacteriia</taxon>
        <taxon>Flavobacteriales</taxon>
        <taxon>Flavobacteriaceae</taxon>
        <taxon>Flavobacterium</taxon>
    </lineage>
</organism>
<sequence>MKPSEKFRTAIEDYLKDKALKDSLFAPAFAKASKSLEQCLQYIISEVKKTGECAFDASEIFSIAEKYYTDDAISAVKEIKCQVMVNQPQEADLFSCAPPISAPAPKAQKTPAAEAPTPLQTELTLFDL</sequence>
<evidence type="ECO:0000313" key="1">
    <source>
        <dbReference type="EMBL" id="UPZ18009.1"/>
    </source>
</evidence>
<proteinExistence type="predicted"/>
<protein>
    <submittedName>
        <fullName evidence="1">PcfK-like family protein</fullName>
    </submittedName>
</protein>
<dbReference type="Proteomes" id="UP000829998">
    <property type="component" value="Chromosome"/>
</dbReference>
<dbReference type="EMBL" id="CP096829">
    <property type="protein sequence ID" value="UPZ18009.1"/>
    <property type="molecule type" value="Genomic_DNA"/>
</dbReference>
<evidence type="ECO:0000313" key="2">
    <source>
        <dbReference type="Proteomes" id="UP000829998"/>
    </source>
</evidence>